<organism evidence="1 2">
    <name type="scientific">Microbulbifer rhizosphaerae</name>
    <dbReference type="NCBI Taxonomy" id="1562603"/>
    <lineage>
        <taxon>Bacteria</taxon>
        <taxon>Pseudomonadati</taxon>
        <taxon>Pseudomonadota</taxon>
        <taxon>Gammaproteobacteria</taxon>
        <taxon>Cellvibrionales</taxon>
        <taxon>Microbulbiferaceae</taxon>
        <taxon>Microbulbifer</taxon>
    </lineage>
</organism>
<dbReference type="Proteomes" id="UP000535937">
    <property type="component" value="Unassembled WGS sequence"/>
</dbReference>
<dbReference type="RefSeq" id="WP_183464113.1">
    <property type="nucleotide sequence ID" value="NZ_JACHWZ010000058.1"/>
</dbReference>
<sequence length="125" mass="14885">MNVKESLRIIFRRAELAMAKEDSLGCPEMINFFLEIENVLRDRNDDIQLLEEAFVEDFGVNHECPWELAQLSMYHLRLPKFRTFLEKNLDLAIGRNDWRAIPVFNSILEAYRDPWDDKALFYENS</sequence>
<keyword evidence="2" id="KW-1185">Reference proteome</keyword>
<evidence type="ECO:0000313" key="2">
    <source>
        <dbReference type="Proteomes" id="UP000535937"/>
    </source>
</evidence>
<gene>
    <name evidence="1" type="ORF">FHS09_004586</name>
</gene>
<protein>
    <submittedName>
        <fullName evidence="1">Uncharacterized protein</fullName>
    </submittedName>
</protein>
<dbReference type="EMBL" id="JACHWZ010000058">
    <property type="protein sequence ID" value="MBB3063710.1"/>
    <property type="molecule type" value="Genomic_DNA"/>
</dbReference>
<evidence type="ECO:0000313" key="1">
    <source>
        <dbReference type="EMBL" id="MBB3063710.1"/>
    </source>
</evidence>
<comment type="caution">
    <text evidence="1">The sequence shown here is derived from an EMBL/GenBank/DDBJ whole genome shotgun (WGS) entry which is preliminary data.</text>
</comment>
<accession>A0A7W4WGA4</accession>
<reference evidence="1 2" key="1">
    <citation type="submission" date="2020-08" db="EMBL/GenBank/DDBJ databases">
        <title>Genomic Encyclopedia of Type Strains, Phase III (KMG-III): the genomes of soil and plant-associated and newly described type strains.</title>
        <authorList>
            <person name="Whitman W."/>
        </authorList>
    </citation>
    <scope>NUCLEOTIDE SEQUENCE [LARGE SCALE GENOMIC DNA]</scope>
    <source>
        <strain evidence="1 2">CECT 8799</strain>
    </source>
</reference>
<proteinExistence type="predicted"/>
<dbReference type="AlphaFoldDB" id="A0A7W4WGA4"/>
<name>A0A7W4WGA4_9GAMM</name>